<evidence type="ECO:0000313" key="1">
    <source>
        <dbReference type="EMBL" id="KPK64086.1"/>
    </source>
</evidence>
<dbReference type="SUPFAM" id="SSF56281">
    <property type="entry name" value="Metallo-hydrolase/oxidoreductase"/>
    <property type="match status" value="1"/>
</dbReference>
<protein>
    <recommendedName>
        <fullName evidence="3">Metallo-beta-lactamase domain-containing protein</fullName>
    </recommendedName>
</protein>
<dbReference type="EMBL" id="LJUJ01000005">
    <property type="protein sequence ID" value="KPK64086.1"/>
    <property type="molecule type" value="Genomic_DNA"/>
</dbReference>
<dbReference type="InterPro" id="IPR050114">
    <property type="entry name" value="UPF0173_UPF0282_UlaG_hydrolase"/>
</dbReference>
<dbReference type="STRING" id="1703779.AMJ83_03545"/>
<accession>A0A0S8FTN5</accession>
<gene>
    <name evidence="1" type="ORF">AMJ83_03545</name>
</gene>
<dbReference type="Proteomes" id="UP000051373">
    <property type="component" value="Unassembled WGS sequence"/>
</dbReference>
<reference evidence="1 2" key="1">
    <citation type="journal article" date="2015" name="Microbiome">
        <title>Genomic resolution of linkages in carbon, nitrogen, and sulfur cycling among widespread estuary sediment bacteria.</title>
        <authorList>
            <person name="Baker B.J."/>
            <person name="Lazar C.S."/>
            <person name="Teske A.P."/>
            <person name="Dick G.J."/>
        </authorList>
    </citation>
    <scope>NUCLEOTIDE SEQUENCE [LARGE SCALE GENOMIC DNA]</scope>
    <source>
        <strain evidence="1">SM23_42</strain>
    </source>
</reference>
<name>A0A0S8FTN5_UNCW3</name>
<sequence length="285" mass="32625">MKILPIAFDSLGVRSMATYVETPDVRIFIDPGVSVSPDRYSLPPHRVELDRHREMWEAITRWVDMSDIVVVTHYHFDHHNPDHPEIYEDKDVFLKHPREFLNQSQKERAASFLSRIEQYAKSINIADGKTFDFGNARVAFSEPVLHGLTAKLGYVIQVMVEADQRFLFTSDVQGPLNSGALDFVIDVDPDIFIVDGPPTYLLGSHCKKADIELSIENLKKIISSTRLKTMIIDHHLLRDLNWFDYIKDLGKLRNNVTVCSAAGFLGKEEDQLEARRKDMYNGLPL</sequence>
<dbReference type="PANTHER" id="PTHR43546:SF4">
    <property type="entry name" value="UPF0282 PROTEIN MJ1629"/>
    <property type="match status" value="1"/>
</dbReference>
<dbReference type="AlphaFoldDB" id="A0A0S8FTN5"/>
<dbReference type="HAMAP" id="MF_01406">
    <property type="entry name" value="UPF0282"/>
    <property type="match status" value="1"/>
</dbReference>
<dbReference type="InterPro" id="IPR036866">
    <property type="entry name" value="RibonucZ/Hydroxyglut_hydro"/>
</dbReference>
<evidence type="ECO:0000313" key="2">
    <source>
        <dbReference type="Proteomes" id="UP000051373"/>
    </source>
</evidence>
<organism evidence="1 2">
    <name type="scientific">candidate division WOR_3 bacterium SM23_42</name>
    <dbReference type="NCBI Taxonomy" id="1703779"/>
    <lineage>
        <taxon>Bacteria</taxon>
        <taxon>Bacteria division WOR-3</taxon>
    </lineage>
</organism>
<proteinExistence type="inferred from homology"/>
<dbReference type="NCBIfam" id="NF003287">
    <property type="entry name" value="PRK04286.1-1"/>
    <property type="match status" value="1"/>
</dbReference>
<dbReference type="PIRSF" id="PIRSF004944">
    <property type="entry name" value="UCP004944_hydrls"/>
    <property type="match status" value="1"/>
</dbReference>
<comment type="caution">
    <text evidence="1">The sequence shown here is derived from an EMBL/GenBank/DDBJ whole genome shotgun (WGS) entry which is preliminary data.</text>
</comment>
<evidence type="ECO:0008006" key="3">
    <source>
        <dbReference type="Google" id="ProtNLM"/>
    </source>
</evidence>
<dbReference type="Gene3D" id="3.60.15.10">
    <property type="entry name" value="Ribonuclease Z/Hydroxyacylglutathione hydrolase-like"/>
    <property type="match status" value="1"/>
</dbReference>
<dbReference type="PANTHER" id="PTHR43546">
    <property type="entry name" value="UPF0173 METAL-DEPENDENT HYDROLASE MJ1163-RELATED"/>
    <property type="match status" value="1"/>
</dbReference>
<dbReference type="InterPro" id="IPR014426">
    <property type="entry name" value="UPF0282_hydrls"/>
</dbReference>